<organism evidence="5 6">
    <name type="scientific">Ancylobacter vacuolatus</name>
    <dbReference type="NCBI Taxonomy" id="223389"/>
    <lineage>
        <taxon>Bacteria</taxon>
        <taxon>Pseudomonadati</taxon>
        <taxon>Pseudomonadota</taxon>
        <taxon>Alphaproteobacteria</taxon>
        <taxon>Hyphomicrobiales</taxon>
        <taxon>Xanthobacteraceae</taxon>
        <taxon>Ancylobacter</taxon>
    </lineage>
</organism>
<dbReference type="InterPro" id="IPR036412">
    <property type="entry name" value="HAD-like_sf"/>
</dbReference>
<keyword evidence="6" id="KW-1185">Reference proteome</keyword>
<gene>
    <name evidence="5" type="ORF">J2S76_002257</name>
</gene>
<dbReference type="RefSeq" id="WP_307060496.1">
    <property type="nucleotide sequence ID" value="NZ_JAUSUH010000004.1"/>
</dbReference>
<dbReference type="Pfam" id="PF00702">
    <property type="entry name" value="Hydrolase"/>
    <property type="match status" value="1"/>
</dbReference>
<evidence type="ECO:0000256" key="3">
    <source>
        <dbReference type="ARBA" id="ARBA00006171"/>
    </source>
</evidence>
<comment type="caution">
    <text evidence="5">The sequence shown here is derived from an EMBL/GenBank/DDBJ whole genome shotgun (WGS) entry which is preliminary data.</text>
</comment>
<dbReference type="NCBIfam" id="TIGR01549">
    <property type="entry name" value="HAD-SF-IA-v1"/>
    <property type="match status" value="1"/>
</dbReference>
<reference evidence="5 6" key="1">
    <citation type="submission" date="2023-07" db="EMBL/GenBank/DDBJ databases">
        <title>Genomic Encyclopedia of Type Strains, Phase IV (KMG-IV): sequencing the most valuable type-strain genomes for metagenomic binning, comparative biology and taxonomic classification.</title>
        <authorList>
            <person name="Goeker M."/>
        </authorList>
    </citation>
    <scope>NUCLEOTIDE SEQUENCE [LARGE SCALE GENOMIC DNA]</scope>
    <source>
        <strain evidence="5 6">DSM 1277</strain>
    </source>
</reference>
<dbReference type="InterPro" id="IPR023214">
    <property type="entry name" value="HAD_sf"/>
</dbReference>
<dbReference type="Gene3D" id="1.10.150.240">
    <property type="entry name" value="Putative phosphatase, domain 2"/>
    <property type="match status" value="1"/>
</dbReference>
<name>A0ABU0DHW5_9HYPH</name>
<dbReference type="SFLD" id="SFLDG01129">
    <property type="entry name" value="C1.5:_HAD__Beta-PGM__Phosphata"/>
    <property type="match status" value="1"/>
</dbReference>
<dbReference type="EC" id="3.1.3.18" evidence="4"/>
<proteinExistence type="inferred from homology"/>
<dbReference type="GO" id="GO:0016787">
    <property type="term" value="F:hydrolase activity"/>
    <property type="evidence" value="ECO:0007669"/>
    <property type="project" value="UniProtKB-KW"/>
</dbReference>
<evidence type="ECO:0000256" key="1">
    <source>
        <dbReference type="ARBA" id="ARBA00000830"/>
    </source>
</evidence>
<dbReference type="Proteomes" id="UP001238467">
    <property type="component" value="Unassembled WGS sequence"/>
</dbReference>
<dbReference type="PANTHER" id="PTHR43434:SF1">
    <property type="entry name" value="PHOSPHOGLYCOLATE PHOSPHATASE"/>
    <property type="match status" value="1"/>
</dbReference>
<dbReference type="InterPro" id="IPR006439">
    <property type="entry name" value="HAD-SF_hydro_IA"/>
</dbReference>
<accession>A0ABU0DHW5</accession>
<evidence type="ECO:0000313" key="5">
    <source>
        <dbReference type="EMBL" id="MDQ0347830.1"/>
    </source>
</evidence>
<dbReference type="PANTHER" id="PTHR43434">
    <property type="entry name" value="PHOSPHOGLYCOLATE PHOSPHATASE"/>
    <property type="match status" value="1"/>
</dbReference>
<dbReference type="Gene3D" id="3.40.50.1000">
    <property type="entry name" value="HAD superfamily/HAD-like"/>
    <property type="match status" value="1"/>
</dbReference>
<dbReference type="InterPro" id="IPR050155">
    <property type="entry name" value="HAD-like_hydrolase_sf"/>
</dbReference>
<sequence length="254" mass="27409">MVAAGCDGMRQQKIAGDVSDASIGRRGTYRQGGRLMDSHPAPQVKAIIFDFDGVILDSAGVKTQAFAHCYAGEDAGKIAAVVDYQQRHGGIGRREKFAHFERSLFGRPADPLSLDALCRRFAEHIDRAMREAPFIPGARETLRALHGRVPLHLVSGMPEDELVAVLARRGLTPFFASVAGAPKHKREEFRRILGVEGLTPEEVLAVGDSTTEFEAARDLGIPFLAIVGEGAPDFFPPEVPRLADLSAFPALLAG</sequence>
<protein>
    <recommendedName>
        <fullName evidence="4">phosphoglycolate phosphatase</fullName>
        <ecNumber evidence="4">3.1.3.18</ecNumber>
    </recommendedName>
</protein>
<evidence type="ECO:0000256" key="2">
    <source>
        <dbReference type="ARBA" id="ARBA00004818"/>
    </source>
</evidence>
<evidence type="ECO:0000313" key="6">
    <source>
        <dbReference type="Proteomes" id="UP001238467"/>
    </source>
</evidence>
<comment type="catalytic activity">
    <reaction evidence="1">
        <text>2-phosphoglycolate + H2O = glycolate + phosphate</text>
        <dbReference type="Rhea" id="RHEA:14369"/>
        <dbReference type="ChEBI" id="CHEBI:15377"/>
        <dbReference type="ChEBI" id="CHEBI:29805"/>
        <dbReference type="ChEBI" id="CHEBI:43474"/>
        <dbReference type="ChEBI" id="CHEBI:58033"/>
        <dbReference type="EC" id="3.1.3.18"/>
    </reaction>
</comment>
<comment type="similarity">
    <text evidence="3">Belongs to the HAD-like hydrolase superfamily. CbbY/CbbZ/Gph/YieH family.</text>
</comment>
<keyword evidence="5" id="KW-0378">Hydrolase</keyword>
<dbReference type="EMBL" id="JAUSUH010000004">
    <property type="protein sequence ID" value="MDQ0347830.1"/>
    <property type="molecule type" value="Genomic_DNA"/>
</dbReference>
<dbReference type="SFLD" id="SFLDS00003">
    <property type="entry name" value="Haloacid_Dehalogenase"/>
    <property type="match status" value="1"/>
</dbReference>
<evidence type="ECO:0000256" key="4">
    <source>
        <dbReference type="ARBA" id="ARBA00013078"/>
    </source>
</evidence>
<comment type="pathway">
    <text evidence="2">Organic acid metabolism; glycolate biosynthesis; glycolate from 2-phosphoglycolate: step 1/1.</text>
</comment>
<dbReference type="SUPFAM" id="SSF56784">
    <property type="entry name" value="HAD-like"/>
    <property type="match status" value="1"/>
</dbReference>
<dbReference type="InterPro" id="IPR023198">
    <property type="entry name" value="PGP-like_dom2"/>
</dbReference>